<dbReference type="EMBL" id="LR134533">
    <property type="protein sequence ID" value="VEJ50569.1"/>
    <property type="molecule type" value="Genomic_DNA"/>
</dbReference>
<evidence type="ECO:0000259" key="2">
    <source>
        <dbReference type="Pfam" id="PF03724"/>
    </source>
</evidence>
<keyword evidence="4" id="KW-1185">Reference proteome</keyword>
<dbReference type="Gene3D" id="2.40.128.270">
    <property type="match status" value="1"/>
</dbReference>
<dbReference type="InterPro" id="IPR038670">
    <property type="entry name" value="HslJ-like_sf"/>
</dbReference>
<keyword evidence="1" id="KW-0732">Signal</keyword>
<organism evidence="3 4">
    <name type="scientific">Neisseria weaveri</name>
    <dbReference type="NCBI Taxonomy" id="28091"/>
    <lineage>
        <taxon>Bacteria</taxon>
        <taxon>Pseudomonadati</taxon>
        <taxon>Pseudomonadota</taxon>
        <taxon>Betaproteobacteria</taxon>
        <taxon>Neisseriales</taxon>
        <taxon>Neisseriaceae</taxon>
        <taxon>Neisseria</taxon>
    </lineage>
</organism>
<feature type="domain" description="DUF306" evidence="2">
    <location>
        <begin position="34"/>
        <end position="134"/>
    </location>
</feature>
<dbReference type="Pfam" id="PF03724">
    <property type="entry name" value="META"/>
    <property type="match status" value="1"/>
</dbReference>
<dbReference type="InterPro" id="IPR053147">
    <property type="entry name" value="Hsp_HslJ-like"/>
</dbReference>
<name>A0A3S5F9N3_9NEIS</name>
<dbReference type="Proteomes" id="UP000272771">
    <property type="component" value="Chromosome"/>
</dbReference>
<gene>
    <name evidence="3" type="ORF">NCTC12742_00761</name>
</gene>
<dbReference type="AlphaFoldDB" id="A0A3S5F9N3"/>
<feature type="chain" id="PRO_5018767125" evidence="1">
    <location>
        <begin position="22"/>
        <end position="146"/>
    </location>
</feature>
<feature type="signal peptide" evidence="1">
    <location>
        <begin position="1"/>
        <end position="21"/>
    </location>
</feature>
<dbReference type="PANTHER" id="PTHR35535:SF2">
    <property type="entry name" value="DUF306 DOMAIN-CONTAINING PROTEIN"/>
    <property type="match status" value="1"/>
</dbReference>
<sequence length="146" mass="16557">MKTALLLPLSLCACVIPVALPLPLTNPQPMQIYGQWQLTEVNRKQVDYADAVMTILSTDRQFNIRTNCNHVFGQYQNDSAAKKLSFQGLSSTLKACPDMRLEQQLSQTLPKVGSYRFNGKFIEMTDNENRVILQARRINDQAPKLK</sequence>
<evidence type="ECO:0000313" key="3">
    <source>
        <dbReference type="EMBL" id="VEJ50569.1"/>
    </source>
</evidence>
<accession>A0A3S5F9N3</accession>
<dbReference type="PANTHER" id="PTHR35535">
    <property type="entry name" value="HEAT SHOCK PROTEIN HSLJ"/>
    <property type="match status" value="1"/>
</dbReference>
<reference evidence="3 4" key="1">
    <citation type="submission" date="2018-12" db="EMBL/GenBank/DDBJ databases">
        <authorList>
            <consortium name="Pathogen Informatics"/>
        </authorList>
    </citation>
    <scope>NUCLEOTIDE SEQUENCE [LARGE SCALE GENOMIC DNA]</scope>
    <source>
        <strain evidence="3 4">NCTC12742</strain>
    </source>
</reference>
<protein>
    <submittedName>
        <fullName evidence="3">META domain</fullName>
    </submittedName>
</protein>
<evidence type="ECO:0000256" key="1">
    <source>
        <dbReference type="SAM" id="SignalP"/>
    </source>
</evidence>
<dbReference type="InterPro" id="IPR005184">
    <property type="entry name" value="DUF306_Meta_HslJ"/>
</dbReference>
<dbReference type="RefSeq" id="WP_232014434.1">
    <property type="nucleotide sequence ID" value="NZ_CAUJRG010000002.1"/>
</dbReference>
<evidence type="ECO:0000313" key="4">
    <source>
        <dbReference type="Proteomes" id="UP000272771"/>
    </source>
</evidence>
<proteinExistence type="predicted"/>